<feature type="transmembrane region" description="Helical" evidence="1">
    <location>
        <begin position="100"/>
        <end position="120"/>
    </location>
</feature>
<feature type="transmembrane region" description="Helical" evidence="1">
    <location>
        <begin position="206"/>
        <end position="226"/>
    </location>
</feature>
<protein>
    <submittedName>
        <fullName evidence="2">Uncharacterized protein</fullName>
    </submittedName>
</protein>
<keyword evidence="3" id="KW-1185">Reference proteome</keyword>
<keyword evidence="1" id="KW-1133">Transmembrane helix</keyword>
<evidence type="ECO:0000313" key="3">
    <source>
        <dbReference type="Proteomes" id="UP000326837"/>
    </source>
</evidence>
<dbReference type="RefSeq" id="WP_152098515.1">
    <property type="nucleotide sequence ID" value="NZ_AP021861.1"/>
</dbReference>
<dbReference type="Proteomes" id="UP000326837">
    <property type="component" value="Chromosome"/>
</dbReference>
<dbReference type="KEGG" id="lpav:PLANPX_2180"/>
<keyword evidence="1" id="KW-0812">Transmembrane</keyword>
<proteinExistence type="predicted"/>
<reference evidence="3" key="1">
    <citation type="submission" date="2019-10" db="EMBL/GenBank/DDBJ databases">
        <title>Lacipirellula parvula gen. nov., sp. nov., representing a lineage of planctomycetes widespread in freshwater anoxic habitats, and description of the family Lacipirellulaceae.</title>
        <authorList>
            <person name="Dedysh S.N."/>
            <person name="Kulichevskaya I.S."/>
            <person name="Beletsky A.V."/>
            <person name="Rakitin A.L."/>
            <person name="Mardanov A.V."/>
            <person name="Ivanova A.A."/>
            <person name="Saltykova V.X."/>
            <person name="Rijpstra W.I.C."/>
            <person name="Sinninghe Damste J.S."/>
            <person name="Ravin N.V."/>
        </authorList>
    </citation>
    <scope>NUCLEOTIDE SEQUENCE [LARGE SCALE GENOMIC DNA]</scope>
    <source>
        <strain evidence="3">PX69</strain>
    </source>
</reference>
<feature type="transmembrane region" description="Helical" evidence="1">
    <location>
        <begin position="63"/>
        <end position="88"/>
    </location>
</feature>
<feature type="transmembrane region" description="Helical" evidence="1">
    <location>
        <begin position="182"/>
        <end position="200"/>
    </location>
</feature>
<dbReference type="AlphaFoldDB" id="A0A5K7X7M7"/>
<feature type="transmembrane region" description="Helical" evidence="1">
    <location>
        <begin position="38"/>
        <end position="57"/>
    </location>
</feature>
<evidence type="ECO:0000256" key="1">
    <source>
        <dbReference type="SAM" id="Phobius"/>
    </source>
</evidence>
<sequence length="247" mass="27718">MAKNKWSKSSGNLVNDLSIADARHIIKCEGGELTVGELLIEIATSLMVAGALARAIWVGDATAWHLFLPMVAQYLALLIAIPALYIFFRHPGLRKDVIGSLRLWAFMAIVSGVAFAVQTHRSGVPWRDQLNDNLTQAWRWIYDAHMHWPIVLAVAAILWALPRRIRNLYEHGPPFSGVSLGCAMRLVVPLLGAFLVPFVASGELPIVWVLWAIILLADFLALAMHWDLQRRLRKFDAQQLKDERTTL</sequence>
<organism evidence="2 3">
    <name type="scientific">Lacipirellula parvula</name>
    <dbReference type="NCBI Taxonomy" id="2650471"/>
    <lineage>
        <taxon>Bacteria</taxon>
        <taxon>Pseudomonadati</taxon>
        <taxon>Planctomycetota</taxon>
        <taxon>Planctomycetia</taxon>
        <taxon>Pirellulales</taxon>
        <taxon>Lacipirellulaceae</taxon>
        <taxon>Lacipirellula</taxon>
    </lineage>
</organism>
<feature type="transmembrane region" description="Helical" evidence="1">
    <location>
        <begin position="140"/>
        <end position="161"/>
    </location>
</feature>
<evidence type="ECO:0000313" key="2">
    <source>
        <dbReference type="EMBL" id="BBO32568.1"/>
    </source>
</evidence>
<keyword evidence="1" id="KW-0472">Membrane</keyword>
<name>A0A5K7X7M7_9BACT</name>
<gene>
    <name evidence="2" type="ORF">PLANPX_2180</name>
</gene>
<dbReference type="EMBL" id="AP021861">
    <property type="protein sequence ID" value="BBO32568.1"/>
    <property type="molecule type" value="Genomic_DNA"/>
</dbReference>
<accession>A0A5K7X7M7</accession>